<dbReference type="EMBL" id="MSPP01000008">
    <property type="protein sequence ID" value="OUD08148.1"/>
    <property type="molecule type" value="Genomic_DNA"/>
</dbReference>
<accession>A0A251WVK2</accession>
<dbReference type="AlphaFoldDB" id="A0A251WVK2"/>
<proteinExistence type="predicted"/>
<keyword evidence="3" id="KW-1185">Reference proteome</keyword>
<dbReference type="RefSeq" id="WP_086452542.1">
    <property type="nucleotide sequence ID" value="NZ_MSPP01000008.1"/>
</dbReference>
<feature type="chain" id="PRO_5013010269" evidence="1">
    <location>
        <begin position="23"/>
        <end position="144"/>
    </location>
</feature>
<evidence type="ECO:0000313" key="2">
    <source>
        <dbReference type="EMBL" id="OUD08148.1"/>
    </source>
</evidence>
<feature type="signal peptide" evidence="1">
    <location>
        <begin position="1"/>
        <end position="22"/>
    </location>
</feature>
<evidence type="ECO:0000256" key="1">
    <source>
        <dbReference type="SAM" id="SignalP"/>
    </source>
</evidence>
<comment type="caution">
    <text evidence="2">The sequence shown here is derived from an EMBL/GenBank/DDBJ whole genome shotgun (WGS) entry which is preliminary data.</text>
</comment>
<protein>
    <submittedName>
        <fullName evidence="2">Uncharacterized protein</fullName>
    </submittedName>
</protein>
<organism evidence="2 3">
    <name type="scientific">Marivivens niveibacter</name>
    <dbReference type="NCBI Taxonomy" id="1930667"/>
    <lineage>
        <taxon>Bacteria</taxon>
        <taxon>Pseudomonadati</taxon>
        <taxon>Pseudomonadota</taxon>
        <taxon>Alphaproteobacteria</taxon>
        <taxon>Rhodobacterales</taxon>
        <taxon>Paracoccaceae</taxon>
        <taxon>Marivivens group</taxon>
        <taxon>Marivivens</taxon>
    </lineage>
</organism>
<name>A0A251WVK2_9RHOB</name>
<dbReference type="Proteomes" id="UP000194664">
    <property type="component" value="Unassembled WGS sequence"/>
</dbReference>
<evidence type="ECO:0000313" key="3">
    <source>
        <dbReference type="Proteomes" id="UP000194664"/>
    </source>
</evidence>
<reference evidence="2 3" key="1">
    <citation type="submission" date="2016-12" db="EMBL/GenBank/DDBJ databases">
        <title>The draft genome sequence of HSLHS2.</title>
        <authorList>
            <person name="Hu D."/>
            <person name="Wang L."/>
            <person name="Shao Z."/>
        </authorList>
    </citation>
    <scope>NUCLEOTIDE SEQUENCE [LARGE SCALE GENOMIC DNA]</scope>
    <source>
        <strain evidence="2">MCCC 1A06712</strain>
    </source>
</reference>
<keyword evidence="1" id="KW-0732">Signal</keyword>
<gene>
    <name evidence="2" type="ORF">BVC71_15185</name>
</gene>
<sequence length="144" mass="14267">MKKFLAVAAVSLSTMFGAAANAQVDLSAELAALNLTCSTDPASCQLATEALMQTLRNSGLPASEINAGIGAVVATVVNVANSLPPAQKQQLAGAVALASDPNVGFVGSSPEVLEQIAAANNITDALETGGDVDSNVISQLGSGN</sequence>